<dbReference type="Proteomes" id="UP000309215">
    <property type="component" value="Unassembled WGS sequence"/>
</dbReference>
<dbReference type="EMBL" id="SSMQ01000028">
    <property type="protein sequence ID" value="TKD03548.1"/>
    <property type="molecule type" value="Genomic_DNA"/>
</dbReference>
<accession>A0A4U1J844</accession>
<dbReference type="RefSeq" id="WP_136931669.1">
    <property type="nucleotide sequence ID" value="NZ_SSMQ01000028.1"/>
</dbReference>
<dbReference type="AlphaFoldDB" id="A0A4U1J844"/>
<protein>
    <recommendedName>
        <fullName evidence="3">Lipoprotein</fullName>
    </recommendedName>
</protein>
<proteinExistence type="predicted"/>
<gene>
    <name evidence="1" type="ORF">E8A74_25445</name>
</gene>
<name>A0A4U1J844_9BACT</name>
<evidence type="ECO:0000313" key="2">
    <source>
        <dbReference type="Proteomes" id="UP000309215"/>
    </source>
</evidence>
<evidence type="ECO:0000313" key="1">
    <source>
        <dbReference type="EMBL" id="TKD03548.1"/>
    </source>
</evidence>
<comment type="caution">
    <text evidence="1">The sequence shown here is derived from an EMBL/GenBank/DDBJ whole genome shotgun (WGS) entry which is preliminary data.</text>
</comment>
<evidence type="ECO:0008006" key="3">
    <source>
        <dbReference type="Google" id="ProtNLM"/>
    </source>
</evidence>
<keyword evidence="2" id="KW-1185">Reference proteome</keyword>
<sequence>MNDRRDTCRALPTRLGLLLLTVVVFVMACASGDVAGPPGDESSDESTEDLRLSNARLVYSCTLAEGLVLGALEVFTSSGATPTCRMLASEPPNASRSFCFPAPPLPGTCPDCLALKATLGCAFIP</sequence>
<reference evidence="1 2" key="1">
    <citation type="submission" date="2019-04" db="EMBL/GenBank/DDBJ databases">
        <authorList>
            <person name="Li Y."/>
            <person name="Wang J."/>
        </authorList>
    </citation>
    <scope>NUCLEOTIDE SEQUENCE [LARGE SCALE GENOMIC DNA]</scope>
    <source>
        <strain evidence="1 2">DSM 14668</strain>
    </source>
</reference>
<organism evidence="1 2">
    <name type="scientific">Polyangium fumosum</name>
    <dbReference type="NCBI Taxonomy" id="889272"/>
    <lineage>
        <taxon>Bacteria</taxon>
        <taxon>Pseudomonadati</taxon>
        <taxon>Myxococcota</taxon>
        <taxon>Polyangia</taxon>
        <taxon>Polyangiales</taxon>
        <taxon>Polyangiaceae</taxon>
        <taxon>Polyangium</taxon>
    </lineage>
</organism>
<dbReference type="PROSITE" id="PS51257">
    <property type="entry name" value="PROKAR_LIPOPROTEIN"/>
    <property type="match status" value="1"/>
</dbReference>